<evidence type="ECO:0000313" key="2">
    <source>
        <dbReference type="EMBL" id="RMO60552.1"/>
    </source>
</evidence>
<proteinExistence type="predicted"/>
<gene>
    <name evidence="2" type="ORF">ALQ37_00798</name>
</gene>
<sequence length="521" mass="57518">MQPISGDLVVVIDDQIQSLIEEINDAPQQHQQTRFIDEFQNMMIDQLMGPFGLTRAMFDDRDGGAITTLQNFEKGIAANDADDARHASWKQANEKSFERKDYDAALNAAHDDMRSADGKFYDGYKVASEIPEGPRMDARDHVVSASSIERSAKGQLGQTREERVITATLDDNVVLTAFNMNCSKGEKDLLEWAALPSSKDPSKTNAEYFEVDEQTLLDKYKKATKAVGSTQNRALFSKQSGEFLVEGAKASGKLVVRQILGLLLKDLIDGLVQDVRYLVSKGLAEAKPLMQLVKERIQATYERIKLKWADYLKEGASAGISGFLSTFVTLIINSFITTAKNLVRMIREAVLSIVRAVKLIMAPSPGTESKDIAVEVAKILASSIALCVGIALEEVIQKALEAIPVLLPFAATIAPVITGVVTGALTLFTVMAFDRLRDSFAFQNKQLADVHRGQAVGLLKIKQSMFMLDSAYRHVIVTTEMLRVTFAEDWFEVQAMKAVTTTKAADYRKAVDSLDDLLELF</sequence>
<dbReference type="EMBL" id="RBPX01000301">
    <property type="protein sequence ID" value="RMO60552.1"/>
    <property type="molecule type" value="Genomic_DNA"/>
</dbReference>
<organism evidence="2 3">
    <name type="scientific">Pseudomonas syringae pv. aptata</name>
    <dbReference type="NCBI Taxonomy" id="83167"/>
    <lineage>
        <taxon>Bacteria</taxon>
        <taxon>Pseudomonadati</taxon>
        <taxon>Pseudomonadota</taxon>
        <taxon>Gammaproteobacteria</taxon>
        <taxon>Pseudomonadales</taxon>
        <taxon>Pseudomonadaceae</taxon>
        <taxon>Pseudomonas</taxon>
        <taxon>Pseudomonas syringae</taxon>
    </lineage>
</organism>
<dbReference type="Proteomes" id="UP000274541">
    <property type="component" value="Unassembled WGS sequence"/>
</dbReference>
<keyword evidence="1" id="KW-0812">Transmembrane</keyword>
<feature type="transmembrane region" description="Helical" evidence="1">
    <location>
        <begin position="412"/>
        <end position="433"/>
    </location>
</feature>
<keyword evidence="1" id="KW-0472">Membrane</keyword>
<feature type="transmembrane region" description="Helical" evidence="1">
    <location>
        <begin position="315"/>
        <end position="336"/>
    </location>
</feature>
<name>A0A0Q0IAY5_PSEAP</name>
<keyword evidence="1" id="KW-1133">Transmembrane helix</keyword>
<comment type="caution">
    <text evidence="2">The sequence shown here is derived from an EMBL/GenBank/DDBJ whole genome shotgun (WGS) entry which is preliminary data.</text>
</comment>
<evidence type="ECO:0000313" key="3">
    <source>
        <dbReference type="Proteomes" id="UP000274541"/>
    </source>
</evidence>
<dbReference type="RefSeq" id="WP_232924205.1">
    <property type="nucleotide sequence ID" value="NZ_JBPDUT010000002.1"/>
</dbReference>
<reference evidence="2 3" key="1">
    <citation type="submission" date="2018-08" db="EMBL/GenBank/DDBJ databases">
        <title>Recombination of ecologically and evolutionarily significant loci maintains genetic cohesion in the Pseudomonas syringae species complex.</title>
        <authorList>
            <person name="Dillon M."/>
            <person name="Thakur S."/>
            <person name="Almeida R.N.D."/>
            <person name="Weir B.S."/>
            <person name="Guttman D.S."/>
        </authorList>
    </citation>
    <scope>NUCLEOTIDE SEQUENCE [LARGE SCALE GENOMIC DNA]</scope>
    <source>
        <strain evidence="2 3">ICMP 4388</strain>
    </source>
</reference>
<evidence type="ECO:0000256" key="1">
    <source>
        <dbReference type="SAM" id="Phobius"/>
    </source>
</evidence>
<dbReference type="AlphaFoldDB" id="A0A0Q0IAY5"/>
<protein>
    <submittedName>
        <fullName evidence="2">Uncharacterized protein</fullName>
    </submittedName>
</protein>
<dbReference type="GeneID" id="77279375"/>
<accession>A0A0Q0IAY5</accession>